<comment type="caution">
    <text evidence="2">The sequence shown here is derived from an EMBL/GenBank/DDBJ whole genome shotgun (WGS) entry which is preliminary data.</text>
</comment>
<dbReference type="AlphaFoldDB" id="A0A552IK81"/>
<feature type="transmembrane region" description="Helical" evidence="1">
    <location>
        <begin position="20"/>
        <end position="37"/>
    </location>
</feature>
<keyword evidence="1" id="KW-1133">Transmembrane helix</keyword>
<feature type="transmembrane region" description="Helical" evidence="1">
    <location>
        <begin position="57"/>
        <end position="76"/>
    </location>
</feature>
<dbReference type="Proteomes" id="UP000319191">
    <property type="component" value="Unassembled WGS sequence"/>
</dbReference>
<evidence type="ECO:0000256" key="1">
    <source>
        <dbReference type="SAM" id="Phobius"/>
    </source>
</evidence>
<dbReference type="EMBL" id="SFAV01000270">
    <property type="protein sequence ID" value="TRU83812.1"/>
    <property type="molecule type" value="Genomic_DNA"/>
</dbReference>
<organism evidence="2 3">
    <name type="scientific">Microcystis novacekii Mn_MB_F_20050700_S1D</name>
    <dbReference type="NCBI Taxonomy" id="2486266"/>
    <lineage>
        <taxon>Bacteria</taxon>
        <taxon>Bacillati</taxon>
        <taxon>Cyanobacteriota</taxon>
        <taxon>Cyanophyceae</taxon>
        <taxon>Oscillatoriophycideae</taxon>
        <taxon>Chroococcales</taxon>
        <taxon>Microcystaceae</taxon>
        <taxon>Microcystis</taxon>
    </lineage>
</organism>
<reference evidence="2 3" key="1">
    <citation type="submission" date="2019-01" db="EMBL/GenBank/DDBJ databases">
        <title>Coherence of Microcystis species and biogeography revealed through population genomics.</title>
        <authorList>
            <person name="Perez-Carrascal O.M."/>
            <person name="Terrat Y."/>
            <person name="Giani A."/>
            <person name="Fortin N."/>
            <person name="Tromas N."/>
            <person name="Shapiro B.J."/>
        </authorList>
    </citation>
    <scope>NUCLEOTIDE SEQUENCE [LARGE SCALE GENOMIC DNA]</scope>
    <source>
        <strain evidence="2">Mn_MB_F_20050700_S1D</strain>
    </source>
</reference>
<accession>A0A552IK81</accession>
<sequence length="265" mass="30509">MSEMHSYGVNNQAFRLKVMGWIALFSLIVSLQLQPLIDLVRTNISNALPLPRDVSPISFFTIIFTLSFIAYDRWLWKLNPFDKIPSLSGTWIGMGNNPHFELLRLELMQIDQTWTSISISVEVYQQNKSGPENWLDTVHLGTEHSTNARITECLRKYCDFNFQYIHDGEAGGQDSFGGTFFLKYKYKKMKNRKVEIHELSGKYSNTKTGKNTKTGEKFEGVVGRIAFRRVSFEILELEDALEKGKDYLNELTKEISSRISDDPDI</sequence>
<evidence type="ECO:0000313" key="3">
    <source>
        <dbReference type="Proteomes" id="UP000319191"/>
    </source>
</evidence>
<name>A0A552IK81_9CHRO</name>
<keyword evidence="1" id="KW-0472">Membrane</keyword>
<gene>
    <name evidence="2" type="ORF">EWV54_19540</name>
</gene>
<protein>
    <submittedName>
        <fullName evidence="2">Uncharacterized protein</fullName>
    </submittedName>
</protein>
<keyword evidence="1" id="KW-0812">Transmembrane</keyword>
<proteinExistence type="predicted"/>
<evidence type="ECO:0000313" key="2">
    <source>
        <dbReference type="EMBL" id="TRU83812.1"/>
    </source>
</evidence>